<accession>A0ABR1FHD1</accession>
<evidence type="ECO:0000313" key="3">
    <source>
        <dbReference type="Proteomes" id="UP001363151"/>
    </source>
</evidence>
<evidence type="ECO:0000256" key="1">
    <source>
        <dbReference type="SAM" id="SignalP"/>
    </source>
</evidence>
<gene>
    <name evidence="2" type="ORF">SO694_00075157</name>
</gene>
<name>A0ABR1FHD1_AURAN</name>
<sequence length="570" mass="59173">MAVLMVLALAFATGSANIIDLPCTDISDPWACVAHTDLSLHICEWCAAPGSRGCRPVGLNNCSAPCCVAKGSLSSCDMDDVKDLAAASSCDGSTATARSAAALPKPKAKAVGVGFSGGGSRAFTYLYAPTNASDDALVGAYVPPENLTVAAVTSAAGSFAELPAAIITKCVELLAERALYDSKPWDHIWRDAIYQTFLKPTGIGVDQPFFATRAAADAAAARNAAVFGALSRAPLAPRDGAAPDVVFVGAIEGPEALIPLANNTYLPLAMGPEYVGTGSGVVDVPYAKHWPWSDNGTYGIGGYVESWAFGSAPVAAGDDGTAVALAKRLFSLNNAVGIASMAPAALLTHLPEVLEARRRLGGDDDDGDAGSGLLSLVPTFRLWAPAEGVDPDDPPDFFAVGDGGDLDNFGILHLLQRGLDRIVATADLVDLYIPAMFGRVVSADVECNVANNHVFDAEGLPRLVAALQAANATGSGAVASVNVTTVANELFGIEAGRVVDLTFVYLDLPRKWVDALPDETKAAIADDMPNFPQFPTITHLDLSVAEVSLLSQLNSWVVREHAALLAAKLR</sequence>
<keyword evidence="3" id="KW-1185">Reference proteome</keyword>
<reference evidence="2 3" key="1">
    <citation type="submission" date="2024-03" db="EMBL/GenBank/DDBJ databases">
        <title>Aureococcus anophagefferens CCMP1851 and Kratosvirus quantuckense: Draft genome of a second virus-susceptible host strain in the model system.</title>
        <authorList>
            <person name="Chase E."/>
            <person name="Truchon A.R."/>
            <person name="Schepens W."/>
            <person name="Wilhelm S.W."/>
        </authorList>
    </citation>
    <scope>NUCLEOTIDE SEQUENCE [LARGE SCALE GENOMIC DNA]</scope>
    <source>
        <strain evidence="2 3">CCMP1851</strain>
    </source>
</reference>
<dbReference type="Proteomes" id="UP001363151">
    <property type="component" value="Unassembled WGS sequence"/>
</dbReference>
<feature type="chain" id="PRO_5046027874" description="PNPLA domain-containing protein" evidence="1">
    <location>
        <begin position="17"/>
        <end position="570"/>
    </location>
</feature>
<protein>
    <recommendedName>
        <fullName evidence="4">PNPLA domain-containing protein</fullName>
    </recommendedName>
</protein>
<organism evidence="2 3">
    <name type="scientific">Aureococcus anophagefferens</name>
    <name type="common">Harmful bloom alga</name>
    <dbReference type="NCBI Taxonomy" id="44056"/>
    <lineage>
        <taxon>Eukaryota</taxon>
        <taxon>Sar</taxon>
        <taxon>Stramenopiles</taxon>
        <taxon>Ochrophyta</taxon>
        <taxon>Pelagophyceae</taxon>
        <taxon>Pelagomonadales</taxon>
        <taxon>Pelagomonadaceae</taxon>
        <taxon>Aureococcus</taxon>
    </lineage>
</organism>
<dbReference type="EMBL" id="JBBJCI010000423">
    <property type="protein sequence ID" value="KAK7230825.1"/>
    <property type="molecule type" value="Genomic_DNA"/>
</dbReference>
<comment type="caution">
    <text evidence="2">The sequence shown here is derived from an EMBL/GenBank/DDBJ whole genome shotgun (WGS) entry which is preliminary data.</text>
</comment>
<keyword evidence="1" id="KW-0732">Signal</keyword>
<proteinExistence type="predicted"/>
<evidence type="ECO:0000313" key="2">
    <source>
        <dbReference type="EMBL" id="KAK7230825.1"/>
    </source>
</evidence>
<evidence type="ECO:0008006" key="4">
    <source>
        <dbReference type="Google" id="ProtNLM"/>
    </source>
</evidence>
<feature type="signal peptide" evidence="1">
    <location>
        <begin position="1"/>
        <end position="16"/>
    </location>
</feature>